<organism evidence="2 3">
    <name type="scientific">Knipowitschia caucasica</name>
    <name type="common">Caucasian dwarf goby</name>
    <name type="synonym">Pomatoschistus caucasicus</name>
    <dbReference type="NCBI Taxonomy" id="637954"/>
    <lineage>
        <taxon>Eukaryota</taxon>
        <taxon>Metazoa</taxon>
        <taxon>Chordata</taxon>
        <taxon>Craniata</taxon>
        <taxon>Vertebrata</taxon>
        <taxon>Euteleostomi</taxon>
        <taxon>Actinopterygii</taxon>
        <taxon>Neopterygii</taxon>
        <taxon>Teleostei</taxon>
        <taxon>Neoteleostei</taxon>
        <taxon>Acanthomorphata</taxon>
        <taxon>Gobiaria</taxon>
        <taxon>Gobiiformes</taxon>
        <taxon>Gobioidei</taxon>
        <taxon>Gobiidae</taxon>
        <taxon>Gobiinae</taxon>
        <taxon>Knipowitschia</taxon>
    </lineage>
</organism>
<sequence length="148" mass="15597">MPATREGLALVSAPERVHVAGWRLVDLWGPEPGPGTDFGLGSGLCGDRGERGGPACARLLPESVVTICPLGTGATSRCSRGREGLTGLGRRFGKVREWSACCGGLRTRRGAAESAQSCACTGSTLRPPWPPQKPQTPHRHRACVKRAD</sequence>
<evidence type="ECO:0000256" key="1">
    <source>
        <dbReference type="SAM" id="MobiDB-lite"/>
    </source>
</evidence>
<dbReference type="AlphaFoldDB" id="A0AAV2J1B4"/>
<evidence type="ECO:0000313" key="2">
    <source>
        <dbReference type="EMBL" id="CAL1571411.1"/>
    </source>
</evidence>
<protein>
    <submittedName>
        <fullName evidence="2">Uncharacterized protein</fullName>
    </submittedName>
</protein>
<dbReference type="Proteomes" id="UP001497482">
    <property type="component" value="Chromosome 10"/>
</dbReference>
<feature type="region of interest" description="Disordered" evidence="1">
    <location>
        <begin position="123"/>
        <end position="148"/>
    </location>
</feature>
<proteinExistence type="predicted"/>
<accession>A0AAV2J1B4</accession>
<evidence type="ECO:0000313" key="3">
    <source>
        <dbReference type="Proteomes" id="UP001497482"/>
    </source>
</evidence>
<dbReference type="EMBL" id="OZ035832">
    <property type="protein sequence ID" value="CAL1571411.1"/>
    <property type="molecule type" value="Genomic_DNA"/>
</dbReference>
<reference evidence="2 3" key="1">
    <citation type="submission" date="2024-04" db="EMBL/GenBank/DDBJ databases">
        <authorList>
            <person name="Waldvogel A.-M."/>
            <person name="Schoenle A."/>
        </authorList>
    </citation>
    <scope>NUCLEOTIDE SEQUENCE [LARGE SCALE GENOMIC DNA]</scope>
</reference>
<name>A0AAV2J1B4_KNICA</name>
<feature type="compositionally biased region" description="Basic residues" evidence="1">
    <location>
        <begin position="136"/>
        <end position="148"/>
    </location>
</feature>
<keyword evidence="3" id="KW-1185">Reference proteome</keyword>
<gene>
    <name evidence="2" type="ORF">KC01_LOCUS3528</name>
</gene>